<feature type="chain" id="PRO_5045485926" description="Bacterial surface antigen (D15) domain-containing protein" evidence="1">
    <location>
        <begin position="27"/>
        <end position="615"/>
    </location>
</feature>
<protein>
    <recommendedName>
        <fullName evidence="4">Bacterial surface antigen (D15) domain-containing protein</fullName>
    </recommendedName>
</protein>
<proteinExistence type="predicted"/>
<organism evidence="2 3">
    <name type="scientific">Sorangium atrum</name>
    <dbReference type="NCBI Taxonomy" id="2995308"/>
    <lineage>
        <taxon>Bacteria</taxon>
        <taxon>Pseudomonadati</taxon>
        <taxon>Myxococcota</taxon>
        <taxon>Polyangia</taxon>
        <taxon>Polyangiales</taxon>
        <taxon>Polyangiaceae</taxon>
        <taxon>Sorangium</taxon>
    </lineage>
</organism>
<evidence type="ECO:0008006" key="4">
    <source>
        <dbReference type="Google" id="ProtNLM"/>
    </source>
</evidence>
<feature type="signal peptide" evidence="1">
    <location>
        <begin position="1"/>
        <end position="26"/>
    </location>
</feature>
<dbReference type="RefSeq" id="WP_272094731.1">
    <property type="nucleotide sequence ID" value="NZ_JAQNDK010000001.1"/>
</dbReference>
<evidence type="ECO:0000313" key="3">
    <source>
        <dbReference type="Proteomes" id="UP001217485"/>
    </source>
</evidence>
<gene>
    <name evidence="2" type="ORF">POL72_09535</name>
</gene>
<dbReference type="Gene3D" id="2.40.160.50">
    <property type="entry name" value="membrane protein fhac: a member of the omp85/tpsb transporter family"/>
    <property type="match status" value="1"/>
</dbReference>
<name>A0ABT5BUZ0_9BACT</name>
<keyword evidence="1" id="KW-0732">Signal</keyword>
<sequence>MRSASIVLVRFAIPALGALLSIEAQAQQGGTAAPAAKQGGTAALAAPARREGYSSYESATIERVLSRLRAPLDPAPEGKIVEGIDVVPLEVIEDRDPAPAFLNWFHALSRPYVIRREVLLAVGLPYEQALADESARNLRELSQLSLVLVFAVRGGAPDRVRVAVVTKDVWSLRLNSDYRIAGGQLEYLFLQPSEQNLLGIHHAVAAQLALDPGALSLGATYAMPRIGGSHVRLRTQANAIIDRETGDFEGTSGEFIYGQPLYATQAEWAWGAEISWRDEVTRRFVGTKLATFDAAATPGDDRVPYRYRSDLLVGSYAVTRSFGGGAARSSTVKHDVSVGIEASRKVYRFDAPEGLAPAAIAEFERRVMPVSDTRVAPTFKYATYSTRFLRVLDFNTLALQEDYRLGHELAILIYPVTTALNSSRNFLGISAAAAYTVALGDGLARAVVESVTELDGSQIFDASIEARARVHTPSFGVGRLVFDVRLLDRYRNYLNRRSVLGGDTRLRGYPTAAFIGEDVLSANLELRTRPVEVWSCQVAGAAFFDAGDAFDGFDDLRLKQSAGFGVRALFPQLNRVVMRADWGVPLTRGYKEPDALPGDILVTFEQAFPMLPADE</sequence>
<dbReference type="Proteomes" id="UP001217485">
    <property type="component" value="Unassembled WGS sequence"/>
</dbReference>
<evidence type="ECO:0000256" key="1">
    <source>
        <dbReference type="SAM" id="SignalP"/>
    </source>
</evidence>
<evidence type="ECO:0000313" key="2">
    <source>
        <dbReference type="EMBL" id="MDC0677972.1"/>
    </source>
</evidence>
<comment type="caution">
    <text evidence="2">The sequence shown here is derived from an EMBL/GenBank/DDBJ whole genome shotgun (WGS) entry which is preliminary data.</text>
</comment>
<keyword evidence="3" id="KW-1185">Reference proteome</keyword>
<reference evidence="2 3" key="1">
    <citation type="submission" date="2023-01" db="EMBL/GenBank/DDBJ databases">
        <title>Minimal conservation of predation-associated metabolite biosynthetic gene clusters underscores biosynthetic potential of Myxococcota including descriptions for ten novel species: Archangium lansinium sp. nov., Myxococcus landrumus sp. nov., Nannocystis bai.</title>
        <authorList>
            <person name="Ahearne A."/>
            <person name="Stevens C."/>
            <person name="Dowd S."/>
        </authorList>
    </citation>
    <scope>NUCLEOTIDE SEQUENCE [LARGE SCALE GENOMIC DNA]</scope>
    <source>
        <strain evidence="2 3">WIWO2</strain>
    </source>
</reference>
<accession>A0ABT5BUZ0</accession>
<dbReference type="EMBL" id="JAQNDK010000001">
    <property type="protein sequence ID" value="MDC0677972.1"/>
    <property type="molecule type" value="Genomic_DNA"/>
</dbReference>